<evidence type="ECO:0000313" key="8">
    <source>
        <dbReference type="EMBL" id="EGC35495.1"/>
    </source>
</evidence>
<dbReference type="OrthoDB" id="411524at2759"/>
<feature type="compositionally biased region" description="Low complexity" evidence="7">
    <location>
        <begin position="434"/>
        <end position="445"/>
    </location>
</feature>
<dbReference type="GO" id="GO:0015020">
    <property type="term" value="F:glucuronosyltransferase activity"/>
    <property type="evidence" value="ECO:0000318"/>
    <property type="project" value="GO_Central"/>
</dbReference>
<accession>F0ZKN9</accession>
<reference evidence="9" key="1">
    <citation type="journal article" date="2011" name="Genome Biol.">
        <title>Comparative genomics of the social amoebae Dictyostelium discoideum and Dictyostelium purpureum.</title>
        <authorList>
            <consortium name="US DOE Joint Genome Institute (JGI-PGF)"/>
            <person name="Sucgang R."/>
            <person name="Kuo A."/>
            <person name="Tian X."/>
            <person name="Salerno W."/>
            <person name="Parikh A."/>
            <person name="Feasley C.L."/>
            <person name="Dalin E."/>
            <person name="Tu H."/>
            <person name="Huang E."/>
            <person name="Barry K."/>
            <person name="Lindquist E."/>
            <person name="Shapiro H."/>
            <person name="Bruce D."/>
            <person name="Schmutz J."/>
            <person name="Salamov A."/>
            <person name="Fey P."/>
            <person name="Gaudet P."/>
            <person name="Anjard C."/>
            <person name="Babu M.M."/>
            <person name="Basu S."/>
            <person name="Bushmanova Y."/>
            <person name="van der Wel H."/>
            <person name="Katoh-Kurasawa M."/>
            <person name="Dinh C."/>
            <person name="Coutinho P.M."/>
            <person name="Saito T."/>
            <person name="Elias M."/>
            <person name="Schaap P."/>
            <person name="Kay R.R."/>
            <person name="Henrissat B."/>
            <person name="Eichinger L."/>
            <person name="Rivero F."/>
            <person name="Putnam N.H."/>
            <person name="West C.M."/>
            <person name="Loomis W.F."/>
            <person name="Chisholm R.L."/>
            <person name="Shaulsky G."/>
            <person name="Strassmann J.E."/>
            <person name="Queller D.C."/>
            <person name="Kuspa A."/>
            <person name="Grigoriev I.V."/>
        </authorList>
    </citation>
    <scope>NUCLEOTIDE SEQUENCE [LARGE SCALE GENOMIC DNA]</scope>
    <source>
        <strain evidence="9">QSDP1</strain>
    </source>
</reference>
<dbReference type="Pfam" id="PF13896">
    <property type="entry name" value="Glyco_transf_49"/>
    <property type="match status" value="1"/>
</dbReference>
<name>F0ZKN9_DICPU</name>
<dbReference type="GO" id="GO:0035269">
    <property type="term" value="P:protein O-linked glycosylation via mannose"/>
    <property type="evidence" value="ECO:0000318"/>
    <property type="project" value="GO_Central"/>
</dbReference>
<dbReference type="GO" id="GO:0016020">
    <property type="term" value="C:membrane"/>
    <property type="evidence" value="ECO:0007669"/>
    <property type="project" value="UniProtKB-SubCell"/>
</dbReference>
<dbReference type="RefSeq" id="XP_003287974.1">
    <property type="nucleotide sequence ID" value="XM_003287926.1"/>
</dbReference>
<dbReference type="SUPFAM" id="SSF53448">
    <property type="entry name" value="Nucleotide-diphospho-sugar transferases"/>
    <property type="match status" value="1"/>
</dbReference>
<evidence type="ECO:0000256" key="3">
    <source>
        <dbReference type="ARBA" id="ARBA00022968"/>
    </source>
</evidence>
<proteinExistence type="predicted"/>
<dbReference type="Gene3D" id="3.90.550.10">
    <property type="entry name" value="Spore Coat Polysaccharide Biosynthesis Protein SpsA, Chain A"/>
    <property type="match status" value="1"/>
</dbReference>
<evidence type="ECO:0000256" key="7">
    <source>
        <dbReference type="SAM" id="MobiDB-lite"/>
    </source>
</evidence>
<dbReference type="AlphaFoldDB" id="F0ZKN9"/>
<evidence type="ECO:0000256" key="5">
    <source>
        <dbReference type="ARBA" id="ARBA00023136"/>
    </source>
</evidence>
<dbReference type="PANTHER" id="PTHR12270:SF50">
    <property type="entry name" value="GLYCOSYLTRANSFERASE-LIKE PROTEIN GNT12-RELATED"/>
    <property type="match status" value="1"/>
</dbReference>
<keyword evidence="6" id="KW-0325">Glycoprotein</keyword>
<organism evidence="8 9">
    <name type="scientific">Dictyostelium purpureum</name>
    <name type="common">Slime mold</name>
    <dbReference type="NCBI Taxonomy" id="5786"/>
    <lineage>
        <taxon>Eukaryota</taxon>
        <taxon>Amoebozoa</taxon>
        <taxon>Evosea</taxon>
        <taxon>Eumycetozoa</taxon>
        <taxon>Dictyostelia</taxon>
        <taxon>Dictyosteliales</taxon>
        <taxon>Dictyosteliaceae</taxon>
        <taxon>Dictyostelium</taxon>
    </lineage>
</organism>
<evidence type="ECO:0000256" key="4">
    <source>
        <dbReference type="ARBA" id="ARBA00022989"/>
    </source>
</evidence>
<dbReference type="Pfam" id="PF05710">
    <property type="entry name" value="Coiled"/>
    <property type="match status" value="1"/>
</dbReference>
<dbReference type="VEuPathDB" id="AmoebaDB:DICPUDRAFT_152182"/>
<gene>
    <name evidence="8" type="ORF">DICPUDRAFT_152182</name>
</gene>
<dbReference type="InterPro" id="IPR008455">
    <property type="entry name" value="HssA/B-related"/>
</dbReference>
<protein>
    <submittedName>
        <fullName evidence="8">Uncharacterized protein</fullName>
    </submittedName>
</protein>
<dbReference type="InterPro" id="IPR051292">
    <property type="entry name" value="Xyl/GlcA_transferase"/>
</dbReference>
<feature type="region of interest" description="Disordered" evidence="7">
    <location>
        <begin position="424"/>
        <end position="453"/>
    </location>
</feature>
<sequence>MTLFNSISSLGNAGSLSKSSKSISYGSSSSSQSSNAVQCGGCGGCGGGIGLGNVVGGVVGLVGGVVGVVGGVVGGLVGGLLGGGGEPKIIVTLPHGINATYIKEEYAYRAIGDIESYEITIVTQFTIDRMDRIAMMADIWRAPISAAVYIRNQSDIDSVFKLVRNSFSVAQFVDIHFLYSNQTRYPVNNLRNLALVNARTDWTLLLDVDFVTNEGMYEYLQSLLKEIDKNKLVSFIIPSFSSSISHYDFPTGKVDLIQMVEAGDIKIINKNVCPRCHGPTDYSRWFSAVEPYKVDYRWLYEPFLLYNKSQIELYDERLKGYGFDKNSHTFGMAAQGFSFYVLPEAWIIHMNHKSKPWEGGNTFDEQMFDSLRIVCNHIVPDTKIKYGYDPNKKLFNEPLKENDNLFIQQMSSISNSTAKACNSPRGGSIPLLHTNNNNTDNNDNDNGNKRNEKMVYVITQ</sequence>
<dbReference type="InParanoid" id="F0ZKN9"/>
<dbReference type="EMBL" id="GL871058">
    <property type="protein sequence ID" value="EGC35495.1"/>
    <property type="molecule type" value="Genomic_DNA"/>
</dbReference>
<evidence type="ECO:0000256" key="2">
    <source>
        <dbReference type="ARBA" id="ARBA00022692"/>
    </source>
</evidence>
<dbReference type="FunFam" id="3.90.550.10:FF:000229">
    <property type="entry name" value="Glycosyltransferase-like protein LARGE"/>
    <property type="match status" value="1"/>
</dbReference>
<dbReference type="KEGG" id="dpp:DICPUDRAFT_152182"/>
<dbReference type="eggNOG" id="KOG3765">
    <property type="taxonomic scope" value="Eukaryota"/>
</dbReference>
<dbReference type="PANTHER" id="PTHR12270">
    <property type="entry name" value="GLYCOSYLTRANSFERASE-RELATED"/>
    <property type="match status" value="1"/>
</dbReference>
<keyword evidence="3" id="KW-0735">Signal-anchor</keyword>
<keyword evidence="5" id="KW-0472">Membrane</keyword>
<evidence type="ECO:0000313" key="9">
    <source>
        <dbReference type="Proteomes" id="UP000001064"/>
    </source>
</evidence>
<dbReference type="Proteomes" id="UP000001064">
    <property type="component" value="Unassembled WGS sequence"/>
</dbReference>
<comment type="subcellular location">
    <subcellularLocation>
        <location evidence="1">Membrane</location>
        <topology evidence="1">Single-pass type II membrane protein</topology>
    </subcellularLocation>
</comment>
<evidence type="ECO:0000256" key="1">
    <source>
        <dbReference type="ARBA" id="ARBA00004606"/>
    </source>
</evidence>
<keyword evidence="2" id="KW-0812">Transmembrane</keyword>
<dbReference type="GeneID" id="10501391"/>
<dbReference type="InterPro" id="IPR029044">
    <property type="entry name" value="Nucleotide-diphossugar_trans"/>
</dbReference>
<keyword evidence="9" id="KW-1185">Reference proteome</keyword>
<evidence type="ECO:0000256" key="6">
    <source>
        <dbReference type="ARBA" id="ARBA00023180"/>
    </source>
</evidence>
<keyword evidence="4" id="KW-1133">Transmembrane helix</keyword>
<dbReference type="GO" id="GO:0042285">
    <property type="term" value="F:xylosyltransferase activity"/>
    <property type="evidence" value="ECO:0000318"/>
    <property type="project" value="GO_Central"/>
</dbReference>